<dbReference type="AlphaFoldDB" id="A0AAD7K084"/>
<evidence type="ECO:0000256" key="1">
    <source>
        <dbReference type="SAM" id="MobiDB-lite"/>
    </source>
</evidence>
<protein>
    <submittedName>
        <fullName evidence="2">Uncharacterized protein</fullName>
    </submittedName>
</protein>
<accession>A0AAD7K084</accession>
<organism evidence="2 3">
    <name type="scientific">Mycena metata</name>
    <dbReference type="NCBI Taxonomy" id="1033252"/>
    <lineage>
        <taxon>Eukaryota</taxon>
        <taxon>Fungi</taxon>
        <taxon>Dikarya</taxon>
        <taxon>Basidiomycota</taxon>
        <taxon>Agaricomycotina</taxon>
        <taxon>Agaricomycetes</taxon>
        <taxon>Agaricomycetidae</taxon>
        <taxon>Agaricales</taxon>
        <taxon>Marasmiineae</taxon>
        <taxon>Mycenaceae</taxon>
        <taxon>Mycena</taxon>
    </lineage>
</organism>
<feature type="compositionally biased region" description="Basic and acidic residues" evidence="1">
    <location>
        <begin position="48"/>
        <end position="67"/>
    </location>
</feature>
<dbReference type="EMBL" id="JARKIB010000010">
    <property type="protein sequence ID" value="KAJ7775579.1"/>
    <property type="molecule type" value="Genomic_DNA"/>
</dbReference>
<evidence type="ECO:0000313" key="2">
    <source>
        <dbReference type="EMBL" id="KAJ7775579.1"/>
    </source>
</evidence>
<proteinExistence type="predicted"/>
<reference evidence="2" key="1">
    <citation type="submission" date="2023-03" db="EMBL/GenBank/DDBJ databases">
        <title>Massive genome expansion in bonnet fungi (Mycena s.s.) driven by repeated elements and novel gene families across ecological guilds.</title>
        <authorList>
            <consortium name="Lawrence Berkeley National Laboratory"/>
            <person name="Harder C.B."/>
            <person name="Miyauchi S."/>
            <person name="Viragh M."/>
            <person name="Kuo A."/>
            <person name="Thoen E."/>
            <person name="Andreopoulos B."/>
            <person name="Lu D."/>
            <person name="Skrede I."/>
            <person name="Drula E."/>
            <person name="Henrissat B."/>
            <person name="Morin E."/>
            <person name="Kohler A."/>
            <person name="Barry K."/>
            <person name="LaButti K."/>
            <person name="Morin E."/>
            <person name="Salamov A."/>
            <person name="Lipzen A."/>
            <person name="Mereny Z."/>
            <person name="Hegedus B."/>
            <person name="Baldrian P."/>
            <person name="Stursova M."/>
            <person name="Weitz H."/>
            <person name="Taylor A."/>
            <person name="Grigoriev I.V."/>
            <person name="Nagy L.G."/>
            <person name="Martin F."/>
            <person name="Kauserud H."/>
        </authorList>
    </citation>
    <scope>NUCLEOTIDE SEQUENCE</scope>
    <source>
        <strain evidence="2">CBHHK182m</strain>
    </source>
</reference>
<sequence>MWLMEEEEERRKERGRTQTYWFVSGAASGRGLRGGRTRACSLQTGQAKPKEAPGRDPRPSPTRRETEQENPVAQYDDEAGQPRSAWGGGWGAKDMGGRRSGMRRDGSRGQAVAVDPPRDQTPLSSARRLNSINLKALTPHSTLYLTLSLLVPRKPS</sequence>
<name>A0AAD7K084_9AGAR</name>
<evidence type="ECO:0000313" key="3">
    <source>
        <dbReference type="Proteomes" id="UP001215598"/>
    </source>
</evidence>
<dbReference type="Proteomes" id="UP001215598">
    <property type="component" value="Unassembled WGS sequence"/>
</dbReference>
<feature type="region of interest" description="Disordered" evidence="1">
    <location>
        <begin position="25"/>
        <end position="127"/>
    </location>
</feature>
<gene>
    <name evidence="2" type="ORF">B0H16DRAFT_1450204</name>
</gene>
<comment type="caution">
    <text evidence="2">The sequence shown here is derived from an EMBL/GenBank/DDBJ whole genome shotgun (WGS) entry which is preliminary data.</text>
</comment>
<keyword evidence="3" id="KW-1185">Reference proteome</keyword>